<reference evidence="4 5" key="1">
    <citation type="submission" date="2018-09" db="EMBL/GenBank/DDBJ databases">
        <title>Marinorhizobium profundi gen. nov., sp. nov., isolated from a deep-sea sediment sample from the New Britain Trench and proposal of Marinorhizobiaceae fam. nov. in the order Rhizobiales of the class Alphaproteobacteria.</title>
        <authorList>
            <person name="Cao J."/>
        </authorList>
    </citation>
    <scope>NUCLEOTIDE SEQUENCE [LARGE SCALE GENOMIC DNA]</scope>
    <source>
        <strain evidence="4 5">WS11</strain>
    </source>
</reference>
<proteinExistence type="predicted"/>
<dbReference type="Pfam" id="PF01471">
    <property type="entry name" value="PG_binding_1"/>
    <property type="match status" value="2"/>
</dbReference>
<keyword evidence="2" id="KW-0472">Membrane</keyword>
<keyword evidence="2" id="KW-0812">Transmembrane</keyword>
<protein>
    <submittedName>
        <fullName evidence="4">Peptidoglycan-binding protein</fullName>
    </submittedName>
</protein>
<feature type="region of interest" description="Disordered" evidence="1">
    <location>
        <begin position="226"/>
        <end position="248"/>
    </location>
</feature>
<keyword evidence="2" id="KW-1133">Transmembrane helix</keyword>
<feature type="region of interest" description="Disordered" evidence="1">
    <location>
        <begin position="1"/>
        <end position="26"/>
    </location>
</feature>
<feature type="compositionally biased region" description="Low complexity" evidence="1">
    <location>
        <begin position="227"/>
        <end position="238"/>
    </location>
</feature>
<dbReference type="AlphaFoldDB" id="A0A3S9B6U6"/>
<evidence type="ECO:0000259" key="3">
    <source>
        <dbReference type="Pfam" id="PF01471"/>
    </source>
</evidence>
<dbReference type="InterPro" id="IPR036365">
    <property type="entry name" value="PGBD-like_sf"/>
</dbReference>
<keyword evidence="5" id="KW-1185">Reference proteome</keyword>
<gene>
    <name evidence="4" type="ORF">D5400_16640</name>
</gene>
<sequence>MPAKSTKRPRKQPEPRRKARRSPGFASRTFDAAGRLIARHPSLAAGGVVFAVVFSFVTANAIWYQPGGHPSPLLSTRTGIAPTPAPLMTTDGVEPRQIEQAGRDSLGSDDGVETIEDILTPVPARRVQSIVIERPEDRDMATASIPPEAETTVDDIVRPAASQAATDRALVGEIQAELARLGHYKGAVDGLTGPQTRAALAAFGAASGSEGLGLTASTLQRLKAAERAAPPVAQPQARTEARPEARPEPAIVQRASVSPNETAALTPPAALVARDSGDYYTPPADIPTAGGSGSIDVETVRRIQQGLVNIAYADVAVDGMLGNQTRQAIREFQGDYRLPTTGEPDQAVLDKLQEIGAF</sequence>
<dbReference type="Proteomes" id="UP000268192">
    <property type="component" value="Chromosome"/>
</dbReference>
<feature type="transmembrane region" description="Helical" evidence="2">
    <location>
        <begin position="43"/>
        <end position="64"/>
    </location>
</feature>
<feature type="domain" description="Peptidoglycan binding-like" evidence="3">
    <location>
        <begin position="298"/>
        <end position="352"/>
    </location>
</feature>
<dbReference type="EMBL" id="CP032509">
    <property type="protein sequence ID" value="AZN72682.1"/>
    <property type="molecule type" value="Genomic_DNA"/>
</dbReference>
<dbReference type="OrthoDB" id="9816507at2"/>
<feature type="compositionally biased region" description="Basic residues" evidence="1">
    <location>
        <begin position="1"/>
        <end position="10"/>
    </location>
</feature>
<dbReference type="Gene3D" id="1.10.101.10">
    <property type="entry name" value="PGBD-like superfamily/PGBD"/>
    <property type="match status" value="2"/>
</dbReference>
<dbReference type="InterPro" id="IPR036366">
    <property type="entry name" value="PGBDSf"/>
</dbReference>
<feature type="domain" description="Peptidoglycan binding-like" evidence="3">
    <location>
        <begin position="169"/>
        <end position="203"/>
    </location>
</feature>
<evidence type="ECO:0000313" key="4">
    <source>
        <dbReference type="EMBL" id="AZN72682.1"/>
    </source>
</evidence>
<evidence type="ECO:0000256" key="2">
    <source>
        <dbReference type="SAM" id="Phobius"/>
    </source>
</evidence>
<dbReference type="KEGG" id="abaw:D5400_16640"/>
<evidence type="ECO:0000256" key="1">
    <source>
        <dbReference type="SAM" id="MobiDB-lite"/>
    </source>
</evidence>
<name>A0A3S9B6U6_9HYPH</name>
<evidence type="ECO:0000313" key="5">
    <source>
        <dbReference type="Proteomes" id="UP000268192"/>
    </source>
</evidence>
<dbReference type="RefSeq" id="WP_126011009.1">
    <property type="nucleotide sequence ID" value="NZ_CP032509.1"/>
</dbReference>
<dbReference type="InterPro" id="IPR002477">
    <property type="entry name" value="Peptidoglycan-bd-like"/>
</dbReference>
<dbReference type="SUPFAM" id="SSF47090">
    <property type="entry name" value="PGBD-like"/>
    <property type="match status" value="2"/>
</dbReference>
<accession>A0A3S9B6U6</accession>
<organism evidence="4 5">
    <name type="scientific">Georhizobium profundi</name>
    <dbReference type="NCBI Taxonomy" id="2341112"/>
    <lineage>
        <taxon>Bacteria</taxon>
        <taxon>Pseudomonadati</taxon>
        <taxon>Pseudomonadota</taxon>
        <taxon>Alphaproteobacteria</taxon>
        <taxon>Hyphomicrobiales</taxon>
        <taxon>Rhizobiaceae</taxon>
        <taxon>Georhizobium</taxon>
    </lineage>
</organism>